<protein>
    <submittedName>
        <fullName evidence="2">Uncharacterized protein</fullName>
    </submittedName>
</protein>
<feature type="compositionally biased region" description="Acidic residues" evidence="1">
    <location>
        <begin position="108"/>
        <end position="138"/>
    </location>
</feature>
<evidence type="ECO:0000256" key="1">
    <source>
        <dbReference type="SAM" id="MobiDB-lite"/>
    </source>
</evidence>
<accession>A0A804NM38</accession>
<keyword evidence="3" id="KW-1185">Reference proteome</keyword>
<name>A0A804NM38_MAIZE</name>
<dbReference type="AlphaFoldDB" id="A0A804NM38"/>
<reference evidence="2" key="3">
    <citation type="submission" date="2021-05" db="UniProtKB">
        <authorList>
            <consortium name="EnsemblPlants"/>
        </authorList>
    </citation>
    <scope>IDENTIFICATION</scope>
    <source>
        <strain evidence="2">cv. B73</strain>
    </source>
</reference>
<sequence>MHTKKRNRLEHKRLNDLVYVSYNKKMADRFQKIREEGKNFDPLILEDFDWDNEWVDPLANSSHVSNALGDGFNLSWDQVDEAIGASAHLRGRNFPRRAAGGCVRRNEDLEEEETNLANEDDEDEEYILDDLDVEDEIEGSNSGNDGDDQGVDAHGLNIDEFGDGY</sequence>
<reference evidence="2" key="2">
    <citation type="submission" date="2019-07" db="EMBL/GenBank/DDBJ databases">
        <authorList>
            <person name="Seetharam A."/>
            <person name="Woodhouse M."/>
            <person name="Cannon E."/>
        </authorList>
    </citation>
    <scope>NUCLEOTIDE SEQUENCE [LARGE SCALE GENOMIC DNA]</scope>
    <source>
        <strain evidence="2">cv. B73</strain>
    </source>
</reference>
<proteinExistence type="predicted"/>
<reference evidence="3" key="1">
    <citation type="journal article" date="2009" name="Science">
        <title>The B73 maize genome: complexity, diversity, and dynamics.</title>
        <authorList>
            <person name="Schnable P.S."/>
            <person name="Ware D."/>
            <person name="Fulton R.S."/>
            <person name="Stein J.C."/>
            <person name="Wei F."/>
            <person name="Pasternak S."/>
            <person name="Liang C."/>
            <person name="Zhang J."/>
            <person name="Fulton L."/>
            <person name="Graves T.A."/>
            <person name="Minx P."/>
            <person name="Reily A.D."/>
            <person name="Courtney L."/>
            <person name="Kruchowski S.S."/>
            <person name="Tomlinson C."/>
            <person name="Strong C."/>
            <person name="Delehaunty K."/>
            <person name="Fronick C."/>
            <person name="Courtney B."/>
            <person name="Rock S.M."/>
            <person name="Belter E."/>
            <person name="Du F."/>
            <person name="Kim K."/>
            <person name="Abbott R.M."/>
            <person name="Cotton M."/>
            <person name="Levy A."/>
            <person name="Marchetto P."/>
            <person name="Ochoa K."/>
            <person name="Jackson S.M."/>
            <person name="Gillam B."/>
            <person name="Chen W."/>
            <person name="Yan L."/>
            <person name="Higginbotham J."/>
            <person name="Cardenas M."/>
            <person name="Waligorski J."/>
            <person name="Applebaum E."/>
            <person name="Phelps L."/>
            <person name="Falcone J."/>
            <person name="Kanchi K."/>
            <person name="Thane T."/>
            <person name="Scimone A."/>
            <person name="Thane N."/>
            <person name="Henke J."/>
            <person name="Wang T."/>
            <person name="Ruppert J."/>
            <person name="Shah N."/>
            <person name="Rotter K."/>
            <person name="Hodges J."/>
            <person name="Ingenthron E."/>
            <person name="Cordes M."/>
            <person name="Kohlberg S."/>
            <person name="Sgro J."/>
            <person name="Delgado B."/>
            <person name="Mead K."/>
            <person name="Chinwalla A."/>
            <person name="Leonard S."/>
            <person name="Crouse K."/>
            <person name="Collura K."/>
            <person name="Kudrna D."/>
            <person name="Currie J."/>
            <person name="He R."/>
            <person name="Angelova A."/>
            <person name="Rajasekar S."/>
            <person name="Mueller T."/>
            <person name="Lomeli R."/>
            <person name="Scara G."/>
            <person name="Ko A."/>
            <person name="Delaney K."/>
            <person name="Wissotski M."/>
            <person name="Lopez G."/>
            <person name="Campos D."/>
            <person name="Braidotti M."/>
            <person name="Ashley E."/>
            <person name="Golser W."/>
            <person name="Kim H."/>
            <person name="Lee S."/>
            <person name="Lin J."/>
            <person name="Dujmic Z."/>
            <person name="Kim W."/>
            <person name="Talag J."/>
            <person name="Zuccolo A."/>
            <person name="Fan C."/>
            <person name="Sebastian A."/>
            <person name="Kramer M."/>
            <person name="Spiegel L."/>
            <person name="Nascimento L."/>
            <person name="Zutavern T."/>
            <person name="Miller B."/>
            <person name="Ambroise C."/>
            <person name="Muller S."/>
            <person name="Spooner W."/>
            <person name="Narechania A."/>
            <person name="Ren L."/>
            <person name="Wei S."/>
            <person name="Kumari S."/>
            <person name="Faga B."/>
            <person name="Levy M.J."/>
            <person name="McMahan L."/>
            <person name="Van Buren P."/>
            <person name="Vaughn M.W."/>
            <person name="Ying K."/>
            <person name="Yeh C.-T."/>
            <person name="Emrich S.J."/>
            <person name="Jia Y."/>
            <person name="Kalyanaraman A."/>
            <person name="Hsia A.-P."/>
            <person name="Barbazuk W.B."/>
            <person name="Baucom R.S."/>
            <person name="Brutnell T.P."/>
            <person name="Carpita N.C."/>
            <person name="Chaparro C."/>
            <person name="Chia J.-M."/>
            <person name="Deragon J.-M."/>
            <person name="Estill J.C."/>
            <person name="Fu Y."/>
            <person name="Jeddeloh J.A."/>
            <person name="Han Y."/>
            <person name="Lee H."/>
            <person name="Li P."/>
            <person name="Lisch D.R."/>
            <person name="Liu S."/>
            <person name="Liu Z."/>
            <person name="Nagel D.H."/>
            <person name="McCann M.C."/>
            <person name="SanMiguel P."/>
            <person name="Myers A.M."/>
            <person name="Nettleton D."/>
            <person name="Nguyen J."/>
            <person name="Penning B.W."/>
            <person name="Ponnala L."/>
            <person name="Schneider K.L."/>
            <person name="Schwartz D.C."/>
            <person name="Sharma A."/>
            <person name="Soderlund C."/>
            <person name="Springer N.M."/>
            <person name="Sun Q."/>
            <person name="Wang H."/>
            <person name="Waterman M."/>
            <person name="Westerman R."/>
            <person name="Wolfgruber T.K."/>
            <person name="Yang L."/>
            <person name="Yu Y."/>
            <person name="Zhang L."/>
            <person name="Zhou S."/>
            <person name="Zhu Q."/>
            <person name="Bennetzen J.L."/>
            <person name="Dawe R.K."/>
            <person name="Jiang J."/>
            <person name="Jiang N."/>
            <person name="Presting G.G."/>
            <person name="Wessler S.R."/>
            <person name="Aluru S."/>
            <person name="Martienssen R.A."/>
            <person name="Clifton S.W."/>
            <person name="McCombie W.R."/>
            <person name="Wing R.A."/>
            <person name="Wilson R.K."/>
        </authorList>
    </citation>
    <scope>NUCLEOTIDE SEQUENCE [LARGE SCALE GENOMIC DNA]</scope>
    <source>
        <strain evidence="3">cv. B73</strain>
    </source>
</reference>
<dbReference type="InParanoid" id="A0A804NM38"/>
<dbReference type="EnsemblPlants" id="Zm00001eb170800_T001">
    <property type="protein sequence ID" value="Zm00001eb170800_P001"/>
    <property type="gene ID" value="Zm00001eb170800"/>
</dbReference>
<feature type="region of interest" description="Disordered" evidence="1">
    <location>
        <begin position="105"/>
        <end position="165"/>
    </location>
</feature>
<evidence type="ECO:0000313" key="2">
    <source>
        <dbReference type="EnsemblPlants" id="Zm00001eb170800_P001"/>
    </source>
</evidence>
<dbReference type="Gramene" id="Zm00001eb170800_T001">
    <property type="protein sequence ID" value="Zm00001eb170800_P001"/>
    <property type="gene ID" value="Zm00001eb170800"/>
</dbReference>
<organism evidence="2 3">
    <name type="scientific">Zea mays</name>
    <name type="common">Maize</name>
    <dbReference type="NCBI Taxonomy" id="4577"/>
    <lineage>
        <taxon>Eukaryota</taxon>
        <taxon>Viridiplantae</taxon>
        <taxon>Streptophyta</taxon>
        <taxon>Embryophyta</taxon>
        <taxon>Tracheophyta</taxon>
        <taxon>Spermatophyta</taxon>
        <taxon>Magnoliopsida</taxon>
        <taxon>Liliopsida</taxon>
        <taxon>Poales</taxon>
        <taxon>Poaceae</taxon>
        <taxon>PACMAD clade</taxon>
        <taxon>Panicoideae</taxon>
        <taxon>Andropogonodae</taxon>
        <taxon>Andropogoneae</taxon>
        <taxon>Tripsacinae</taxon>
        <taxon>Zea</taxon>
    </lineage>
</organism>
<dbReference type="Proteomes" id="UP000007305">
    <property type="component" value="Chromosome 4"/>
</dbReference>
<evidence type="ECO:0000313" key="3">
    <source>
        <dbReference type="Proteomes" id="UP000007305"/>
    </source>
</evidence>